<dbReference type="InterPro" id="IPR051175">
    <property type="entry name" value="CLK_kinases"/>
</dbReference>
<keyword evidence="7" id="KW-1185">Reference proteome</keyword>
<dbReference type="RefSeq" id="XP_009656012.1">
    <property type="nucleotide sequence ID" value="XM_009657717.1"/>
</dbReference>
<dbReference type="OrthoDB" id="5979581at2759"/>
<gene>
    <name evidence="6" type="ORF">VDAG_01688</name>
</gene>
<evidence type="ECO:0000256" key="1">
    <source>
        <dbReference type="ARBA" id="ARBA00022527"/>
    </source>
</evidence>
<keyword evidence="1" id="KW-0723">Serine/threonine-protein kinase</keyword>
<dbReference type="Proteomes" id="UP000001611">
    <property type="component" value="Chromosome 7"/>
</dbReference>
<dbReference type="GeneID" id="20703151"/>
<dbReference type="InterPro" id="IPR011009">
    <property type="entry name" value="Kinase-like_dom_sf"/>
</dbReference>
<dbReference type="Gene3D" id="3.30.200.20">
    <property type="entry name" value="Phosphorylase Kinase, domain 1"/>
    <property type="match status" value="1"/>
</dbReference>
<dbReference type="Gene3D" id="1.10.510.10">
    <property type="entry name" value="Transferase(Phosphotransferase) domain 1"/>
    <property type="match status" value="1"/>
</dbReference>
<reference evidence="6 7" key="1">
    <citation type="submission" date="2008-03" db="EMBL/GenBank/DDBJ databases">
        <title>The Genome Sequence of Verticillium dahliae VdLs.17.</title>
        <authorList>
            <consortium name="The Broad Institute Genome Sequencing Platform"/>
            <person name="Ma L.-J.J."/>
            <person name="Klosterman S.J."/>
            <person name="Subbarao K."/>
            <person name="Dobinson K."/>
            <person name="Veronese P."/>
            <person name="Kang S."/>
            <person name="Gold S.E."/>
            <person name="Young S."/>
            <person name="Jaffe D."/>
            <person name="Gnerre S."/>
            <person name="Berlin A."/>
            <person name="Heiman D."/>
            <person name="Hepburn T."/>
            <person name="Sykes S."/>
            <person name="Alvarado L."/>
            <person name="Kodira C.D."/>
            <person name="Lander E."/>
            <person name="Galagan J."/>
            <person name="Nusbaum C."/>
            <person name="Birren B."/>
        </authorList>
    </citation>
    <scope>NUCLEOTIDE SEQUENCE [LARGE SCALE GENOMIC DNA]</scope>
    <source>
        <strain evidence="7">VdLs.17 / ATCC MYA-4575 / FGSC 10137</strain>
    </source>
</reference>
<dbReference type="eggNOG" id="KOG1290">
    <property type="taxonomic scope" value="Eukaryota"/>
</dbReference>
<organism evidence="6 7">
    <name type="scientific">Verticillium dahliae (strain VdLs.17 / ATCC MYA-4575 / FGSC 10137)</name>
    <name type="common">Verticillium wilt</name>
    <dbReference type="NCBI Taxonomy" id="498257"/>
    <lineage>
        <taxon>Eukaryota</taxon>
        <taxon>Fungi</taxon>
        <taxon>Dikarya</taxon>
        <taxon>Ascomycota</taxon>
        <taxon>Pezizomycotina</taxon>
        <taxon>Sordariomycetes</taxon>
        <taxon>Hypocreomycetidae</taxon>
        <taxon>Glomerellales</taxon>
        <taxon>Plectosphaerellaceae</taxon>
        <taxon>Verticillium</taxon>
    </lineage>
</organism>
<sequence length="343" mass="39698">MRLFWQQPPCSSLARPRRNTDITTALRTRVSTVREVIILFRLATVFTGDRLHKQYRILHKLGHGTFATVWLAVDEQNSRYTAIKLGTADADGQEEEFLSQLTKRLAATVSRYAATGAPLIPIVFDRFSLHDAAWRTQENHPIRDDSGLTWPGRWQLSLLWPFLLFIPRDMSTELPSSLNTLSVELLYAQFGAPELEPVVPLKKEQACPATRVPPYAVPPVWLGIDEITAQQVHLQGPFPSEWWDRWDQRAKWFDQTGRPLSNDCDIWSWDRRFEQWIQEPRESCGMEVVTEEEKGALFEMLKRMLAWRPGERPSAEEVLGMPWMRKWGLPAYEESLRSLAKDL</sequence>
<dbReference type="GO" id="GO:0005524">
    <property type="term" value="F:ATP binding"/>
    <property type="evidence" value="ECO:0007669"/>
    <property type="project" value="UniProtKB-KW"/>
</dbReference>
<evidence type="ECO:0000256" key="3">
    <source>
        <dbReference type="ARBA" id="ARBA00022741"/>
    </source>
</evidence>
<keyword evidence="2" id="KW-0808">Transferase</keyword>
<keyword evidence="3" id="KW-0547">Nucleotide-binding</keyword>
<accession>G2WVQ2</accession>
<name>G2WVQ2_VERDV</name>
<dbReference type="EMBL" id="DS572697">
    <property type="protein sequence ID" value="EGY19672.1"/>
    <property type="molecule type" value="Genomic_DNA"/>
</dbReference>
<dbReference type="HOGENOM" id="CLU_000288_81_2_1"/>
<dbReference type="SUPFAM" id="SSF56112">
    <property type="entry name" value="Protein kinase-like (PK-like)"/>
    <property type="match status" value="2"/>
</dbReference>
<keyword evidence="4 6" id="KW-0418">Kinase</keyword>
<dbReference type="AlphaFoldDB" id="G2WVQ2"/>
<proteinExistence type="predicted"/>
<evidence type="ECO:0000313" key="6">
    <source>
        <dbReference type="EMBL" id="EGY19672.1"/>
    </source>
</evidence>
<evidence type="ECO:0000256" key="5">
    <source>
        <dbReference type="ARBA" id="ARBA00022840"/>
    </source>
</evidence>
<dbReference type="PANTHER" id="PTHR45646:SF2">
    <property type="entry name" value="PROTEIN KINASE DOMAIN-CONTAINING PROTEIN"/>
    <property type="match status" value="1"/>
</dbReference>
<dbReference type="InParanoid" id="G2WVQ2"/>
<keyword evidence="5" id="KW-0067">ATP-binding</keyword>
<evidence type="ECO:0000256" key="2">
    <source>
        <dbReference type="ARBA" id="ARBA00022679"/>
    </source>
</evidence>
<dbReference type="KEGG" id="vda:VDAG_01688"/>
<dbReference type="PANTHER" id="PTHR45646">
    <property type="entry name" value="SERINE/THREONINE-PROTEIN KINASE DOA-RELATED"/>
    <property type="match status" value="1"/>
</dbReference>
<dbReference type="GO" id="GO:0004674">
    <property type="term" value="F:protein serine/threonine kinase activity"/>
    <property type="evidence" value="ECO:0007669"/>
    <property type="project" value="UniProtKB-KW"/>
</dbReference>
<evidence type="ECO:0000256" key="4">
    <source>
        <dbReference type="ARBA" id="ARBA00022777"/>
    </source>
</evidence>
<protein>
    <submittedName>
        <fullName evidence="6">Protein kinase domain-containing protein</fullName>
    </submittedName>
</protein>
<evidence type="ECO:0000313" key="7">
    <source>
        <dbReference type="Proteomes" id="UP000001611"/>
    </source>
</evidence>